<gene>
    <name evidence="7" type="ORF">METZ01_LOCUS158126</name>
</gene>
<dbReference type="PANTHER" id="PTHR30589:SF0">
    <property type="entry name" value="PHOSPHATIDYLGLYCEROL--PROLIPOPROTEIN DIACYLGLYCERYL TRANSFERASE"/>
    <property type="match status" value="1"/>
</dbReference>
<feature type="transmembrane region" description="Helical" evidence="6">
    <location>
        <begin position="234"/>
        <end position="254"/>
    </location>
</feature>
<feature type="transmembrane region" description="Helical" evidence="6">
    <location>
        <begin position="56"/>
        <end position="75"/>
    </location>
</feature>
<dbReference type="EMBL" id="UINC01026932">
    <property type="protein sequence ID" value="SVB05272.1"/>
    <property type="molecule type" value="Genomic_DNA"/>
</dbReference>
<keyword evidence="4 6" id="KW-1133">Transmembrane helix</keyword>
<keyword evidence="2" id="KW-0808">Transferase</keyword>
<evidence type="ECO:0008006" key="8">
    <source>
        <dbReference type="Google" id="ProtNLM"/>
    </source>
</evidence>
<feature type="transmembrane region" description="Helical" evidence="6">
    <location>
        <begin position="174"/>
        <end position="192"/>
    </location>
</feature>
<dbReference type="GO" id="GO:0005886">
    <property type="term" value="C:plasma membrane"/>
    <property type="evidence" value="ECO:0007669"/>
    <property type="project" value="InterPro"/>
</dbReference>
<evidence type="ECO:0000256" key="6">
    <source>
        <dbReference type="SAM" id="Phobius"/>
    </source>
</evidence>
<keyword evidence="3 6" id="KW-0812">Transmembrane</keyword>
<keyword evidence="5 6" id="KW-0472">Membrane</keyword>
<feature type="transmembrane region" description="Helical" evidence="6">
    <location>
        <begin position="95"/>
        <end position="117"/>
    </location>
</feature>
<sequence>MFIYPEIDPIAIRIGPLAVAWYGLMYFMAFIAAYFLAKSRVKKQGSPINQKQIDDLIFYAAIGVIVGGRLGYMIFYDFSNLVNDPLSWILRLPQLWNGGMSFHGGLIGVLLAMVFFAKKVGERFITIIDFIAPLVPIGLGLGRIGNFINGELWGKPTDFFLGFLFQGVVRHPTQLYEAFFEGLVLFMILWLFTAKQRITGYSSAVFLIFYGISRICIEFLRLPDAQIGYLAGNWLTLGQVLSLPMLLIGCWVFYSAKRTDL</sequence>
<evidence type="ECO:0000256" key="2">
    <source>
        <dbReference type="ARBA" id="ARBA00022679"/>
    </source>
</evidence>
<protein>
    <recommendedName>
        <fullName evidence="8">Prolipoprotein diacylglyceryl transferase</fullName>
    </recommendedName>
</protein>
<evidence type="ECO:0000256" key="1">
    <source>
        <dbReference type="ARBA" id="ARBA00022475"/>
    </source>
</evidence>
<feature type="transmembrane region" description="Helical" evidence="6">
    <location>
        <begin position="124"/>
        <end position="144"/>
    </location>
</feature>
<reference evidence="7" key="1">
    <citation type="submission" date="2018-05" db="EMBL/GenBank/DDBJ databases">
        <authorList>
            <person name="Lanie J.A."/>
            <person name="Ng W.-L."/>
            <person name="Kazmierczak K.M."/>
            <person name="Andrzejewski T.M."/>
            <person name="Davidsen T.M."/>
            <person name="Wayne K.J."/>
            <person name="Tettelin H."/>
            <person name="Glass J.I."/>
            <person name="Rusch D."/>
            <person name="Podicherti R."/>
            <person name="Tsui H.-C.T."/>
            <person name="Winkler M.E."/>
        </authorList>
    </citation>
    <scope>NUCLEOTIDE SEQUENCE</scope>
</reference>
<evidence type="ECO:0000313" key="7">
    <source>
        <dbReference type="EMBL" id="SVB05272.1"/>
    </source>
</evidence>
<dbReference type="PROSITE" id="PS01311">
    <property type="entry name" value="LGT"/>
    <property type="match status" value="1"/>
</dbReference>
<evidence type="ECO:0000256" key="3">
    <source>
        <dbReference type="ARBA" id="ARBA00022692"/>
    </source>
</evidence>
<evidence type="ECO:0000256" key="4">
    <source>
        <dbReference type="ARBA" id="ARBA00022989"/>
    </source>
</evidence>
<dbReference type="NCBIfam" id="TIGR00544">
    <property type="entry name" value="lgt"/>
    <property type="match status" value="1"/>
</dbReference>
<feature type="transmembrane region" description="Helical" evidence="6">
    <location>
        <begin position="12"/>
        <end position="36"/>
    </location>
</feature>
<dbReference type="GO" id="GO:0008961">
    <property type="term" value="F:phosphatidylglycerol-prolipoprotein diacylglyceryl transferase activity"/>
    <property type="evidence" value="ECO:0007669"/>
    <property type="project" value="InterPro"/>
</dbReference>
<name>A0A382AW35_9ZZZZ</name>
<dbReference type="InterPro" id="IPR001640">
    <property type="entry name" value="Lgt"/>
</dbReference>
<organism evidence="7">
    <name type="scientific">marine metagenome</name>
    <dbReference type="NCBI Taxonomy" id="408172"/>
    <lineage>
        <taxon>unclassified sequences</taxon>
        <taxon>metagenomes</taxon>
        <taxon>ecological metagenomes</taxon>
    </lineage>
</organism>
<keyword evidence="1" id="KW-1003">Cell membrane</keyword>
<feature type="transmembrane region" description="Helical" evidence="6">
    <location>
        <begin position="204"/>
        <end position="222"/>
    </location>
</feature>
<evidence type="ECO:0000256" key="5">
    <source>
        <dbReference type="ARBA" id="ARBA00023136"/>
    </source>
</evidence>
<dbReference type="Pfam" id="PF01790">
    <property type="entry name" value="LGT"/>
    <property type="match status" value="1"/>
</dbReference>
<dbReference type="AlphaFoldDB" id="A0A382AW35"/>
<dbReference type="GO" id="GO:0042158">
    <property type="term" value="P:lipoprotein biosynthetic process"/>
    <property type="evidence" value="ECO:0007669"/>
    <property type="project" value="InterPro"/>
</dbReference>
<accession>A0A382AW35</accession>
<proteinExistence type="inferred from homology"/>
<dbReference type="HAMAP" id="MF_01147">
    <property type="entry name" value="Lgt"/>
    <property type="match status" value="1"/>
</dbReference>
<dbReference type="PANTHER" id="PTHR30589">
    <property type="entry name" value="PROLIPOPROTEIN DIACYLGLYCERYL TRANSFERASE"/>
    <property type="match status" value="1"/>
</dbReference>